<reference evidence="5 6" key="1">
    <citation type="journal article" date="2019" name="Int. J. Syst. Evol. Microbiol.">
        <title>The Global Catalogue of Microorganisms (GCM) 10K type strain sequencing project: providing services to taxonomists for standard genome sequencing and annotation.</title>
        <authorList>
            <consortium name="The Broad Institute Genomics Platform"/>
            <consortium name="The Broad Institute Genome Sequencing Center for Infectious Disease"/>
            <person name="Wu L."/>
            <person name="Ma J."/>
        </authorList>
    </citation>
    <scope>NUCLEOTIDE SEQUENCE [LARGE SCALE GENOMIC DNA]</scope>
    <source>
        <strain evidence="5 6">JCM 12662</strain>
    </source>
</reference>
<accession>A0ABN0XJR3</accession>
<dbReference type="EMBL" id="BAAACW010000110">
    <property type="protein sequence ID" value="GAA0365874.1"/>
    <property type="molecule type" value="Genomic_DNA"/>
</dbReference>
<feature type="domain" description="Sialidase" evidence="4">
    <location>
        <begin position="208"/>
        <end position="434"/>
    </location>
</feature>
<dbReference type="InterPro" id="IPR023364">
    <property type="entry name" value="Trans_sialidase_dom3"/>
</dbReference>
<dbReference type="InterPro" id="IPR036278">
    <property type="entry name" value="Sialidase_sf"/>
</dbReference>
<dbReference type="PANTHER" id="PTHR10628:SF30">
    <property type="entry name" value="EXO-ALPHA-SIALIDASE"/>
    <property type="match status" value="1"/>
</dbReference>
<dbReference type="EC" id="3.2.1.18" evidence="3"/>
<evidence type="ECO:0000313" key="6">
    <source>
        <dbReference type="Proteomes" id="UP001501166"/>
    </source>
</evidence>
<protein>
    <recommendedName>
        <fullName evidence="3">exo-alpha-sialidase</fullName>
        <ecNumber evidence="3">3.2.1.18</ecNumber>
    </recommendedName>
</protein>
<organism evidence="5 6">
    <name type="scientific">Alkalibacterium iburiense</name>
    <dbReference type="NCBI Taxonomy" id="290589"/>
    <lineage>
        <taxon>Bacteria</taxon>
        <taxon>Bacillati</taxon>
        <taxon>Bacillota</taxon>
        <taxon>Bacilli</taxon>
        <taxon>Lactobacillales</taxon>
        <taxon>Carnobacteriaceae</taxon>
        <taxon>Alkalibacterium</taxon>
    </lineage>
</organism>
<gene>
    <name evidence="5" type="ORF">GCM10008932_17580</name>
</gene>
<keyword evidence="6" id="KW-1185">Reference proteome</keyword>
<dbReference type="InterPro" id="IPR026856">
    <property type="entry name" value="Sialidase_fam"/>
</dbReference>
<dbReference type="CDD" id="cd15482">
    <property type="entry name" value="Sialidase_non-viral"/>
    <property type="match status" value="1"/>
</dbReference>
<name>A0ABN0XJR3_9LACT</name>
<dbReference type="Gene3D" id="2.40.220.10">
    <property type="entry name" value="Intramolecular Trans-sialidase, Domain 3"/>
    <property type="match status" value="1"/>
</dbReference>
<evidence type="ECO:0000259" key="4">
    <source>
        <dbReference type="Pfam" id="PF13088"/>
    </source>
</evidence>
<dbReference type="PANTHER" id="PTHR10628">
    <property type="entry name" value="SIALIDASE"/>
    <property type="match status" value="1"/>
</dbReference>
<evidence type="ECO:0000256" key="1">
    <source>
        <dbReference type="ARBA" id="ARBA00000427"/>
    </source>
</evidence>
<comment type="caution">
    <text evidence="5">The sequence shown here is derived from an EMBL/GenBank/DDBJ whole genome shotgun (WGS) entry which is preliminary data.</text>
</comment>
<dbReference type="Proteomes" id="UP001501166">
    <property type="component" value="Unassembled WGS sequence"/>
</dbReference>
<evidence type="ECO:0000256" key="2">
    <source>
        <dbReference type="ARBA" id="ARBA00009348"/>
    </source>
</evidence>
<proteinExistence type="inferred from homology"/>
<comment type="similarity">
    <text evidence="2">Belongs to the glycosyl hydrolase 33 family.</text>
</comment>
<sequence>MSPFYTVGGEITKMKELKAHKQDLFTPGLNGSKAYRIPTLLTTDEGTVIAANDARIVDQRDNPNKINITIRRSFDNGQTWGDLQTVVEFPGDDLSSPAAIDSSLLQDEETGTIWLLYSHTPGGIGLWNSEEGVGFDENGDRLLFDWQKARYVLKDDGSVLNAKGEKTEYTVNEKGYVTKGNKTVGHIYEKFDELNQDLLYESPTTFLQVIKSEDDGETWSKPMELNTQVKEEWMRFLGTGPGIGIQLKKGEHKGRLVYPVYFSNSVRFMSCTVIYSDDNGATWKRADSPNDNRTITLESNSAKDLGVSARNHELTESQVVELSDGTLALYMRNHFGNGQIARAVSHDGGVTWENFEFVEELLNPVCQVSVINYTQESDEQDTLIFCGPRSETERENGVVLLSEDGGKTWPHAKVLESGSFVYSCLTVLENGEIGVLYETECDDEGRIKSVYASFTLDDLKA</sequence>
<dbReference type="SUPFAM" id="SSF50939">
    <property type="entry name" value="Sialidases"/>
    <property type="match status" value="1"/>
</dbReference>
<evidence type="ECO:0000256" key="3">
    <source>
        <dbReference type="ARBA" id="ARBA00012733"/>
    </source>
</evidence>
<comment type="catalytic activity">
    <reaction evidence="1">
        <text>Hydrolysis of alpha-(2-&gt;3)-, alpha-(2-&gt;6)-, alpha-(2-&gt;8)- glycosidic linkages of terminal sialic acid residues in oligosaccharides, glycoproteins, glycolipids, colominic acid and synthetic substrates.</text>
        <dbReference type="EC" id="3.2.1.18"/>
    </reaction>
</comment>
<evidence type="ECO:0000313" key="5">
    <source>
        <dbReference type="EMBL" id="GAA0365874.1"/>
    </source>
</evidence>
<dbReference type="Gene3D" id="2.120.10.10">
    <property type="match status" value="1"/>
</dbReference>
<dbReference type="InterPro" id="IPR011040">
    <property type="entry name" value="Sialidase"/>
</dbReference>
<dbReference type="Pfam" id="PF13088">
    <property type="entry name" value="BNR_2"/>
    <property type="match status" value="1"/>
</dbReference>